<dbReference type="AlphaFoldDB" id="A0A3N1ZXG6"/>
<keyword evidence="1" id="KW-0472">Membrane</keyword>
<protein>
    <submittedName>
        <fullName evidence="2">Uncharacterized protein</fullName>
    </submittedName>
</protein>
<dbReference type="Proteomes" id="UP000275749">
    <property type="component" value="Unassembled WGS sequence"/>
</dbReference>
<comment type="caution">
    <text evidence="2">The sequence shown here is derived from an EMBL/GenBank/DDBJ whole genome shotgun (WGS) entry which is preliminary data.</text>
</comment>
<dbReference type="RefSeq" id="WP_123576299.1">
    <property type="nucleotide sequence ID" value="NZ_RKHG01000001.1"/>
</dbReference>
<organism evidence="2 3">
    <name type="scientific">Luteococcus japonicus</name>
    <dbReference type="NCBI Taxonomy" id="33984"/>
    <lineage>
        <taxon>Bacteria</taxon>
        <taxon>Bacillati</taxon>
        <taxon>Actinomycetota</taxon>
        <taxon>Actinomycetes</taxon>
        <taxon>Propionibacteriales</taxon>
        <taxon>Propionibacteriaceae</taxon>
        <taxon>Luteococcus</taxon>
    </lineage>
</organism>
<accession>A0A3N1ZXG6</accession>
<evidence type="ECO:0000313" key="3">
    <source>
        <dbReference type="Proteomes" id="UP000275749"/>
    </source>
</evidence>
<name>A0A3N1ZXG6_9ACTN</name>
<keyword evidence="1" id="KW-1133">Transmembrane helix</keyword>
<keyword evidence="1" id="KW-0812">Transmembrane</keyword>
<gene>
    <name evidence="2" type="ORF">EDD41_2801</name>
</gene>
<dbReference type="EMBL" id="RKHG01000001">
    <property type="protein sequence ID" value="ROR55525.1"/>
    <property type="molecule type" value="Genomic_DNA"/>
</dbReference>
<evidence type="ECO:0000256" key="1">
    <source>
        <dbReference type="SAM" id="Phobius"/>
    </source>
</evidence>
<feature type="transmembrane region" description="Helical" evidence="1">
    <location>
        <begin position="36"/>
        <end position="54"/>
    </location>
</feature>
<evidence type="ECO:0000313" key="2">
    <source>
        <dbReference type="EMBL" id="ROR55525.1"/>
    </source>
</evidence>
<feature type="transmembrane region" description="Helical" evidence="1">
    <location>
        <begin position="12"/>
        <end position="30"/>
    </location>
</feature>
<sequence length="188" mass="19995">MPTSSDPTRRMRLVLPLAGAIILSLFAALYPSDPSTARGALCGGGLVLVAFLVARHVRGGRDNAFVRGAKGQADERDALILARAGACVGLGIVSTDARATHQIGGGSCHLFVERMDDDDVQQPASLFHCPATFALAQPMESTRKTGPGILVVHDARRSTTAHTGKGLHRWVPTCTVDRAARCWWQGRS</sequence>
<reference evidence="2 3" key="1">
    <citation type="submission" date="2018-11" db="EMBL/GenBank/DDBJ databases">
        <title>Sequencing the genomes of 1000 actinobacteria strains.</title>
        <authorList>
            <person name="Klenk H.-P."/>
        </authorList>
    </citation>
    <scope>NUCLEOTIDE SEQUENCE [LARGE SCALE GENOMIC DNA]</scope>
    <source>
        <strain evidence="2 3">DSM 10546</strain>
    </source>
</reference>
<proteinExistence type="predicted"/>